<organism evidence="1 2">
    <name type="scientific">Brachionus plicatilis</name>
    <name type="common">Marine rotifer</name>
    <name type="synonym">Brachionus muelleri</name>
    <dbReference type="NCBI Taxonomy" id="10195"/>
    <lineage>
        <taxon>Eukaryota</taxon>
        <taxon>Metazoa</taxon>
        <taxon>Spiralia</taxon>
        <taxon>Gnathifera</taxon>
        <taxon>Rotifera</taxon>
        <taxon>Eurotatoria</taxon>
        <taxon>Monogononta</taxon>
        <taxon>Pseudotrocha</taxon>
        <taxon>Ploima</taxon>
        <taxon>Brachionidae</taxon>
        <taxon>Brachionus</taxon>
    </lineage>
</organism>
<sequence>MLIRSSPRINCFVVFVCPFRVLECCLYYSLGHVQNKLIVQEMQSFHAILGFDFGPQILCFGPMRMSFANIYKRYKNHKPFCRAKNSLLPLPLDLNPDSQLQA</sequence>
<name>A0A3M7S5L2_BRAPC</name>
<keyword evidence="2" id="KW-1185">Reference proteome</keyword>
<evidence type="ECO:0000313" key="1">
    <source>
        <dbReference type="EMBL" id="RNA30935.1"/>
    </source>
</evidence>
<reference evidence="1 2" key="1">
    <citation type="journal article" date="2018" name="Sci. Rep.">
        <title>Genomic signatures of local adaptation to the degree of environmental predictability in rotifers.</title>
        <authorList>
            <person name="Franch-Gras L."/>
            <person name="Hahn C."/>
            <person name="Garcia-Roger E.M."/>
            <person name="Carmona M.J."/>
            <person name="Serra M."/>
            <person name="Gomez A."/>
        </authorList>
    </citation>
    <scope>NUCLEOTIDE SEQUENCE [LARGE SCALE GENOMIC DNA]</scope>
    <source>
        <strain evidence="1">HYR1</strain>
    </source>
</reference>
<proteinExistence type="predicted"/>
<comment type="caution">
    <text evidence="1">The sequence shown here is derived from an EMBL/GenBank/DDBJ whole genome shotgun (WGS) entry which is preliminary data.</text>
</comment>
<gene>
    <name evidence="1" type="ORF">BpHYR1_013404</name>
</gene>
<protein>
    <submittedName>
        <fullName evidence="1">Uncharacterized protein</fullName>
    </submittedName>
</protein>
<feature type="non-terminal residue" evidence="1">
    <location>
        <position position="102"/>
    </location>
</feature>
<dbReference type="AlphaFoldDB" id="A0A3M7S5L2"/>
<dbReference type="Proteomes" id="UP000276133">
    <property type="component" value="Unassembled WGS sequence"/>
</dbReference>
<dbReference type="EMBL" id="REGN01002015">
    <property type="protein sequence ID" value="RNA30935.1"/>
    <property type="molecule type" value="Genomic_DNA"/>
</dbReference>
<accession>A0A3M7S5L2</accession>
<evidence type="ECO:0000313" key="2">
    <source>
        <dbReference type="Proteomes" id="UP000276133"/>
    </source>
</evidence>